<reference evidence="2" key="1">
    <citation type="submission" date="2020-11" db="EMBL/GenBank/DDBJ databases">
        <authorList>
            <consortium name="DOE Joint Genome Institute"/>
            <person name="Ahrendt S."/>
            <person name="Riley R."/>
            <person name="Andreopoulos W."/>
            <person name="Labutti K."/>
            <person name="Pangilinan J."/>
            <person name="Ruiz-Duenas F.J."/>
            <person name="Barrasa J.M."/>
            <person name="Sanchez-Garcia M."/>
            <person name="Camarero S."/>
            <person name="Miyauchi S."/>
            <person name="Serrano A."/>
            <person name="Linde D."/>
            <person name="Babiker R."/>
            <person name="Drula E."/>
            <person name="Ayuso-Fernandez I."/>
            <person name="Pacheco R."/>
            <person name="Padilla G."/>
            <person name="Ferreira P."/>
            <person name="Barriuso J."/>
            <person name="Kellner H."/>
            <person name="Castanera R."/>
            <person name="Alfaro M."/>
            <person name="Ramirez L."/>
            <person name="Pisabarro A.G."/>
            <person name="Kuo A."/>
            <person name="Tritt A."/>
            <person name="Lipzen A."/>
            <person name="He G."/>
            <person name="Yan M."/>
            <person name="Ng V."/>
            <person name="Cullen D."/>
            <person name="Martin F."/>
            <person name="Rosso M.-N."/>
            <person name="Henrissat B."/>
            <person name="Hibbett D."/>
            <person name="Martinez A.T."/>
            <person name="Grigoriev I.V."/>
        </authorList>
    </citation>
    <scope>NUCLEOTIDE SEQUENCE</scope>
    <source>
        <strain evidence="2">AH 40177</strain>
    </source>
</reference>
<dbReference type="AlphaFoldDB" id="A0A9P5P771"/>
<evidence type="ECO:0000313" key="3">
    <source>
        <dbReference type="Proteomes" id="UP000772434"/>
    </source>
</evidence>
<gene>
    <name evidence="2" type="ORF">BDP27DRAFT_1374775</name>
</gene>
<feature type="region of interest" description="Disordered" evidence="1">
    <location>
        <begin position="143"/>
        <end position="208"/>
    </location>
</feature>
<feature type="region of interest" description="Disordered" evidence="1">
    <location>
        <begin position="20"/>
        <end position="48"/>
    </location>
</feature>
<organism evidence="2 3">
    <name type="scientific">Rhodocollybia butyracea</name>
    <dbReference type="NCBI Taxonomy" id="206335"/>
    <lineage>
        <taxon>Eukaryota</taxon>
        <taxon>Fungi</taxon>
        <taxon>Dikarya</taxon>
        <taxon>Basidiomycota</taxon>
        <taxon>Agaricomycotina</taxon>
        <taxon>Agaricomycetes</taxon>
        <taxon>Agaricomycetidae</taxon>
        <taxon>Agaricales</taxon>
        <taxon>Marasmiineae</taxon>
        <taxon>Omphalotaceae</taxon>
        <taxon>Rhodocollybia</taxon>
    </lineage>
</organism>
<dbReference type="EMBL" id="JADNRY010000602">
    <property type="protein sequence ID" value="KAF9036545.1"/>
    <property type="molecule type" value="Genomic_DNA"/>
</dbReference>
<comment type="caution">
    <text evidence="2">The sequence shown here is derived from an EMBL/GenBank/DDBJ whole genome shotgun (WGS) entry which is preliminary data.</text>
</comment>
<accession>A0A9P5P771</accession>
<feature type="compositionally biased region" description="Basic and acidic residues" evidence="1">
    <location>
        <begin position="24"/>
        <end position="36"/>
    </location>
</feature>
<protein>
    <submittedName>
        <fullName evidence="2">Uncharacterized protein</fullName>
    </submittedName>
</protein>
<name>A0A9P5P771_9AGAR</name>
<proteinExistence type="predicted"/>
<evidence type="ECO:0000256" key="1">
    <source>
        <dbReference type="SAM" id="MobiDB-lite"/>
    </source>
</evidence>
<evidence type="ECO:0000313" key="2">
    <source>
        <dbReference type="EMBL" id="KAF9036545.1"/>
    </source>
</evidence>
<feature type="compositionally biased region" description="Basic and acidic residues" evidence="1">
    <location>
        <begin position="187"/>
        <end position="208"/>
    </location>
</feature>
<feature type="region of interest" description="Disordered" evidence="1">
    <location>
        <begin position="232"/>
        <end position="283"/>
    </location>
</feature>
<sequence>MPPSDGVGWEAVLTAVGRSRVNKAQRERKTSLLERKHDKKSPSMLSSGPDEIRECKTLVYADIYLKKMDITKRYTVNSNWPTGLSWWEEGTLSKQFSGRNAFLTSLPFSRRELQRESLGHLVNLFSASEMDVCPAVDKALTENCQSDGSDGTPPGHAPVPDDQTPRPLRNLGKRRQARSEEEPEPEEMGKRQVERDETVDKRFKQNEHEIREIKSQLVSTLLAPPPVAAGLPPPGRFAAPHAPGLGHSSAEFPGYPSAGTAPPPGPAGLHGSNIPGDPTAGSQTHFTFTLREDLHSVLQRLELQQSAPAVQDPLDKEFWSVPPQLHVPKHKSPAENERVRIIRQSIRKLIGGRQNDQIDTVTATELEDFADDFEFDEMARPCTGQNLRYSVSARPHCPWNVGASYVFVTACEERGWVLINQPEDRAVLRIYFLKRIENLHGLWLQKHRDTSEFIRQKADNRKARKYGLYNRRHKIFKKFEPLRHHKQLFERLGADGMSSDKDDETQTWQFVIVQPRWRSSELTQFSSLSGPGCRRSTWDGHHNVNAIKKTTILLRSLRKCEQSYRLLQAIPLHLLVHED</sequence>
<dbReference type="Proteomes" id="UP000772434">
    <property type="component" value="Unassembled WGS sequence"/>
</dbReference>
<keyword evidence="3" id="KW-1185">Reference proteome</keyword>